<dbReference type="EMBL" id="AYKW01000067">
    <property type="protein sequence ID" value="PIL23829.1"/>
    <property type="molecule type" value="Genomic_DNA"/>
</dbReference>
<evidence type="ECO:0008006" key="6">
    <source>
        <dbReference type="Google" id="ProtNLM"/>
    </source>
</evidence>
<feature type="signal peptide" evidence="3">
    <location>
        <begin position="1"/>
        <end position="21"/>
    </location>
</feature>
<dbReference type="Proteomes" id="UP000230002">
    <property type="component" value="Unassembled WGS sequence"/>
</dbReference>
<proteinExistence type="predicted"/>
<dbReference type="Gene3D" id="2.40.40.10">
    <property type="entry name" value="RlpA-like domain"/>
    <property type="match status" value="1"/>
</dbReference>
<evidence type="ECO:0000256" key="3">
    <source>
        <dbReference type="SAM" id="SignalP"/>
    </source>
</evidence>
<dbReference type="PANTHER" id="PTHR31836:SF28">
    <property type="entry name" value="SRCR DOMAIN-CONTAINING PROTEIN-RELATED"/>
    <property type="match status" value="1"/>
</dbReference>
<feature type="region of interest" description="Disordered" evidence="2">
    <location>
        <begin position="158"/>
        <end position="260"/>
    </location>
</feature>
<keyword evidence="5" id="KW-1185">Reference proteome</keyword>
<accession>A0A2G8RQP4</accession>
<evidence type="ECO:0000256" key="2">
    <source>
        <dbReference type="SAM" id="MobiDB-lite"/>
    </source>
</evidence>
<organism evidence="4 5">
    <name type="scientific">Ganoderma sinense ZZ0214-1</name>
    <dbReference type="NCBI Taxonomy" id="1077348"/>
    <lineage>
        <taxon>Eukaryota</taxon>
        <taxon>Fungi</taxon>
        <taxon>Dikarya</taxon>
        <taxon>Basidiomycota</taxon>
        <taxon>Agaricomycotina</taxon>
        <taxon>Agaricomycetes</taxon>
        <taxon>Polyporales</taxon>
        <taxon>Polyporaceae</taxon>
        <taxon>Ganoderma</taxon>
    </lineage>
</organism>
<feature type="compositionally biased region" description="Low complexity" evidence="2">
    <location>
        <begin position="171"/>
        <end position="260"/>
    </location>
</feature>
<dbReference type="CDD" id="cd22191">
    <property type="entry name" value="DPBB_RlpA_EXP_N-like"/>
    <property type="match status" value="1"/>
</dbReference>
<evidence type="ECO:0000313" key="4">
    <source>
        <dbReference type="EMBL" id="PIL23829.1"/>
    </source>
</evidence>
<dbReference type="InterPro" id="IPR036908">
    <property type="entry name" value="RlpA-like_sf"/>
</dbReference>
<dbReference type="InterPro" id="IPR051477">
    <property type="entry name" value="Expansin_CellWall"/>
</dbReference>
<dbReference type="PANTHER" id="PTHR31836">
    <property type="match status" value="1"/>
</dbReference>
<feature type="chain" id="PRO_5013856367" description="RlpA-like protein double-psi beta-barrel domain-containing protein" evidence="3">
    <location>
        <begin position="22"/>
        <end position="289"/>
    </location>
</feature>
<evidence type="ECO:0000256" key="1">
    <source>
        <dbReference type="ARBA" id="ARBA00022729"/>
    </source>
</evidence>
<sequence>MVSSPWGFVLLSLALPYATVASSHHGLPHRRHEAIAHAVNNATEAVEGEAAALQRRGTTYTNARLTYYEVGLGACGKTNVPSDFIVALNSGMYGSGYPGPNCFRPIEITYNGKTAQATIMDECPGCPSDGGLDLSEGLFSYLAPLDLGVLYATWRFTDEGDNGNSGGSQPTTTTTHKTTRTTTSSTSQWTPTTTWEAPTTTSTTKSTHSTTSTTHTTHSTTSTSSTSSKPTTTSQSSTSTSYTSSFSSSSSHSPSSSAAPTATQVGSIEALNQAFVGVVDLVLGAAQAA</sequence>
<evidence type="ECO:0000313" key="5">
    <source>
        <dbReference type="Proteomes" id="UP000230002"/>
    </source>
</evidence>
<reference evidence="4 5" key="1">
    <citation type="journal article" date="2015" name="Sci. Rep.">
        <title>Chromosome-level genome map provides insights into diverse defense mechanisms in the medicinal fungus Ganoderma sinense.</title>
        <authorList>
            <person name="Zhu Y."/>
            <person name="Xu J."/>
            <person name="Sun C."/>
            <person name="Zhou S."/>
            <person name="Xu H."/>
            <person name="Nelson D.R."/>
            <person name="Qian J."/>
            <person name="Song J."/>
            <person name="Luo H."/>
            <person name="Xiang L."/>
            <person name="Li Y."/>
            <person name="Xu Z."/>
            <person name="Ji A."/>
            <person name="Wang L."/>
            <person name="Lu S."/>
            <person name="Hayward A."/>
            <person name="Sun W."/>
            <person name="Li X."/>
            <person name="Schwartz D.C."/>
            <person name="Wang Y."/>
            <person name="Chen S."/>
        </authorList>
    </citation>
    <scope>NUCLEOTIDE SEQUENCE [LARGE SCALE GENOMIC DNA]</scope>
    <source>
        <strain evidence="4 5">ZZ0214-1</strain>
    </source>
</reference>
<comment type="caution">
    <text evidence="4">The sequence shown here is derived from an EMBL/GenBank/DDBJ whole genome shotgun (WGS) entry which is preliminary data.</text>
</comment>
<dbReference type="STRING" id="1077348.A0A2G8RQP4"/>
<dbReference type="OrthoDB" id="623670at2759"/>
<gene>
    <name evidence="4" type="ORF">GSI_13580</name>
</gene>
<dbReference type="AlphaFoldDB" id="A0A2G8RQP4"/>
<protein>
    <recommendedName>
        <fullName evidence="6">RlpA-like protein double-psi beta-barrel domain-containing protein</fullName>
    </recommendedName>
</protein>
<name>A0A2G8RQP4_9APHY</name>
<keyword evidence="1 3" id="KW-0732">Signal</keyword>
<dbReference type="SUPFAM" id="SSF50685">
    <property type="entry name" value="Barwin-like endoglucanases"/>
    <property type="match status" value="1"/>
</dbReference>